<keyword evidence="1" id="KW-0732">Signal</keyword>
<dbReference type="Pfam" id="PF14052">
    <property type="entry name" value="Caps_assemb_Wzi"/>
    <property type="match status" value="1"/>
</dbReference>
<organism evidence="2 3">
    <name type="scientific">Pacificimonas pallii</name>
    <dbReference type="NCBI Taxonomy" id="2827236"/>
    <lineage>
        <taxon>Bacteria</taxon>
        <taxon>Pseudomonadati</taxon>
        <taxon>Pseudomonadota</taxon>
        <taxon>Alphaproteobacteria</taxon>
        <taxon>Sphingomonadales</taxon>
        <taxon>Sphingosinicellaceae</taxon>
        <taxon>Pacificimonas</taxon>
    </lineage>
</organism>
<evidence type="ECO:0000313" key="3">
    <source>
        <dbReference type="Proteomes" id="UP000722336"/>
    </source>
</evidence>
<dbReference type="RefSeq" id="WP_218446421.1">
    <property type="nucleotide sequence ID" value="NZ_JAGSPA010000004.1"/>
</dbReference>
<name>A0ABS6SH58_9SPHN</name>
<reference evidence="2 3" key="1">
    <citation type="submission" date="2021-04" db="EMBL/GenBank/DDBJ databases">
        <authorList>
            <person name="Pira H."/>
            <person name="Risdian C."/>
            <person name="Wink J."/>
        </authorList>
    </citation>
    <scope>NUCLEOTIDE SEQUENCE [LARGE SCALE GENOMIC DNA]</scope>
    <source>
        <strain evidence="2 3">WHA3</strain>
    </source>
</reference>
<dbReference type="Proteomes" id="UP000722336">
    <property type="component" value="Unassembled WGS sequence"/>
</dbReference>
<comment type="caution">
    <text evidence="2">The sequence shown here is derived from an EMBL/GenBank/DDBJ whole genome shotgun (WGS) entry which is preliminary data.</text>
</comment>
<dbReference type="EMBL" id="JAGSPA010000004">
    <property type="protein sequence ID" value="MBV7257580.1"/>
    <property type="molecule type" value="Genomic_DNA"/>
</dbReference>
<evidence type="ECO:0000313" key="2">
    <source>
        <dbReference type="EMBL" id="MBV7257580.1"/>
    </source>
</evidence>
<accession>A0ABS6SH58</accession>
<sequence>MTNRLIAAFCALLCLSLAAPATAGPWLDAGDRQARNDVELLKSAGLMPGPVNAWPLSWRQVDVGLRIARQDTRPPHIEAAIARLEALSERALQSRRVEAEVRLTTDPSLTRDFEDSARENVDVSGKVEFDMGRLTVAVGGGYREGQDGSDFHAEESYAALALGEWALYGGYVERWWGPGQDSALLFSNNARPIPQIGITKLSADPIDFPVLRLLGPFKFDAFVGVLAEERQDFDNPVVMGFRAAFEPVRGLEIGVNRGLQLCGEGRRCDAKIIGRALFPFGGAENTAGISDDEPGNQLGGFDASYTFLAGGTGIKVYTEWEAEDEAGIFLLDRFVRLFGATASGAIGDAGANWQVNVEYTDTLLRAYFDANDFLSGRPLRGRAYTNIIFTDGYTYRGHTIGASIGGDSDLLTVGGSYTDSTNHRYYAAFRMLDLNKTSVNEPSYRTRFREKITFLTVGALIPTYFGDISGELRWRDDQPDTPGSAPSAINAELSWRSRF</sequence>
<keyword evidence="3" id="KW-1185">Reference proteome</keyword>
<evidence type="ECO:0000256" key="1">
    <source>
        <dbReference type="SAM" id="SignalP"/>
    </source>
</evidence>
<dbReference type="InterPro" id="IPR026950">
    <property type="entry name" value="Caps_assemb_Wzi"/>
</dbReference>
<proteinExistence type="predicted"/>
<gene>
    <name evidence="2" type="ORF">KCG44_12375</name>
</gene>
<feature type="signal peptide" evidence="1">
    <location>
        <begin position="1"/>
        <end position="23"/>
    </location>
</feature>
<protein>
    <recommendedName>
        <fullName evidence="4">Capsule assembly Wzi family protein</fullName>
    </recommendedName>
</protein>
<feature type="chain" id="PRO_5045324708" description="Capsule assembly Wzi family protein" evidence="1">
    <location>
        <begin position="24"/>
        <end position="499"/>
    </location>
</feature>
<evidence type="ECO:0008006" key="4">
    <source>
        <dbReference type="Google" id="ProtNLM"/>
    </source>
</evidence>